<comment type="caution">
    <text evidence="2">The sequence shown here is derived from an EMBL/GenBank/DDBJ whole genome shotgun (WGS) entry which is preliminary data.</text>
</comment>
<evidence type="ECO:0000313" key="3">
    <source>
        <dbReference type="Proteomes" id="UP001596035"/>
    </source>
</evidence>
<sequence>MAGRVLRSGDRVGIEQETWALLTLYQALRTVMADAAESVPGTDPDRCGFTIAFQTARDQVIQAAGIGTANHGAAGRIGQKLLTGLLPARRHPCRHQHQPPCGKAPQQ</sequence>
<reference evidence="3" key="1">
    <citation type="journal article" date="2019" name="Int. J. Syst. Evol. Microbiol.">
        <title>The Global Catalogue of Microorganisms (GCM) 10K type strain sequencing project: providing services to taxonomists for standard genome sequencing and annotation.</title>
        <authorList>
            <consortium name="The Broad Institute Genomics Platform"/>
            <consortium name="The Broad Institute Genome Sequencing Center for Infectious Disease"/>
            <person name="Wu L."/>
            <person name="Ma J."/>
        </authorList>
    </citation>
    <scope>NUCLEOTIDE SEQUENCE [LARGE SCALE GENOMIC DNA]</scope>
    <source>
        <strain evidence="3">CGMCC 4.7131</strain>
    </source>
</reference>
<proteinExistence type="predicted"/>
<dbReference type="Proteomes" id="UP001596035">
    <property type="component" value="Unassembled WGS sequence"/>
</dbReference>
<keyword evidence="3" id="KW-1185">Reference proteome</keyword>
<feature type="region of interest" description="Disordered" evidence="1">
    <location>
        <begin position="88"/>
        <end position="107"/>
    </location>
</feature>
<organism evidence="2 3">
    <name type="scientific">Streptomyces atrovirens</name>
    <dbReference type="NCBI Taxonomy" id="285556"/>
    <lineage>
        <taxon>Bacteria</taxon>
        <taxon>Bacillati</taxon>
        <taxon>Actinomycetota</taxon>
        <taxon>Actinomycetes</taxon>
        <taxon>Kitasatosporales</taxon>
        <taxon>Streptomycetaceae</taxon>
        <taxon>Streptomyces</taxon>
    </lineage>
</organism>
<protein>
    <submittedName>
        <fullName evidence="2">Uncharacterized protein</fullName>
    </submittedName>
</protein>
<accession>A0ABW0DNL1</accession>
<dbReference type="EMBL" id="JBHSKN010000007">
    <property type="protein sequence ID" value="MFC5239635.1"/>
    <property type="molecule type" value="Genomic_DNA"/>
</dbReference>
<evidence type="ECO:0000256" key="1">
    <source>
        <dbReference type="SAM" id="MobiDB-lite"/>
    </source>
</evidence>
<dbReference type="RefSeq" id="WP_344566791.1">
    <property type="nucleotide sequence ID" value="NZ_BAAATG010000050.1"/>
</dbReference>
<gene>
    <name evidence="2" type="ORF">ACFPWV_06920</name>
</gene>
<name>A0ABW0DNL1_9ACTN</name>
<evidence type="ECO:0000313" key="2">
    <source>
        <dbReference type="EMBL" id="MFC5239635.1"/>
    </source>
</evidence>
<feature type="compositionally biased region" description="Basic residues" evidence="1">
    <location>
        <begin position="88"/>
        <end position="97"/>
    </location>
</feature>